<feature type="non-terminal residue" evidence="3">
    <location>
        <position position="594"/>
    </location>
</feature>
<evidence type="ECO:0000256" key="2">
    <source>
        <dbReference type="SAM" id="MobiDB-lite"/>
    </source>
</evidence>
<dbReference type="Pfam" id="PF11917">
    <property type="entry name" value="DUF3435"/>
    <property type="match status" value="1"/>
</dbReference>
<feature type="region of interest" description="Disordered" evidence="2">
    <location>
        <begin position="254"/>
        <end position="276"/>
    </location>
</feature>
<evidence type="ECO:0000313" key="3">
    <source>
        <dbReference type="EMBL" id="CDW98215.1"/>
    </source>
</evidence>
<proteinExistence type="predicted"/>
<keyword evidence="4" id="KW-1185">Reference proteome</keyword>
<keyword evidence="1" id="KW-0175">Coiled coil</keyword>
<dbReference type="Proteomes" id="UP000242770">
    <property type="component" value="Unassembled WGS sequence"/>
</dbReference>
<organism evidence="3 4">
    <name type="scientific">Sporisorium scitamineum</name>
    <dbReference type="NCBI Taxonomy" id="49012"/>
    <lineage>
        <taxon>Eukaryota</taxon>
        <taxon>Fungi</taxon>
        <taxon>Dikarya</taxon>
        <taxon>Basidiomycota</taxon>
        <taxon>Ustilaginomycotina</taxon>
        <taxon>Ustilaginomycetes</taxon>
        <taxon>Ustilaginales</taxon>
        <taxon>Ustilaginaceae</taxon>
        <taxon>Sporisorium</taxon>
    </lineage>
</organism>
<evidence type="ECO:0000313" key="4">
    <source>
        <dbReference type="Proteomes" id="UP000242770"/>
    </source>
</evidence>
<dbReference type="AlphaFoldDB" id="A0A0F7SBD8"/>
<sequence length="594" mass="66981">MTHFHNNQFLHIPIRAESKEMFVFRDFECTRYGGGAPIWKVASDKSLSTANAYRSIRKVARAAGLLTYTPYALRRFTLNAMVRVDISDGTKRLAVGHDPSGHCMERHYISKRITIDIQGLVLSGKENKALIVEHGIRKLPPGSLSHHKPLPNPAMTQQVDNLSVLEKRRLAAVATDEAYQHALSSGTVSQQELGRLRKEKVAVLENLTRLRRRLMEDELDRLTLNAAEQRDVQALIGSGPAAAISTLRNELQAGEGDQWDGGNDEPNGSSNNEDREDWQQCDALFHELATSSPQHYSNIQSYPEADGDADLIQLNARGEALAQRLRQSFDDLQSRFATTLPLPIPNYDRLKQPSRELDISDIFDSLNSENNGSSNAITDQLVLALASLLKMRTSMRVALFLWAIRDKIDQASKDRNVFSCPFLVDRNEECDWSLITSGHSHRDLIDALLHFETVHAFPVVRVSAVQRCNVHNHWLFGNAQIEEHYCFHAGDALNDIADFDFASEGLCPWCVQDDGLPWSKRGKDYDTAIGAGQQKHMASQHLWPHREPTVTCPICKMDMQTYELPQHLLVKHRLNFYRKTCSVAPDFSLDKVDT</sequence>
<dbReference type="EMBL" id="CCFA01002962">
    <property type="protein sequence ID" value="CDW98215.1"/>
    <property type="molecule type" value="Genomic_DNA"/>
</dbReference>
<protein>
    <submittedName>
        <fullName evidence="3">Uncharacterized protein</fullName>
    </submittedName>
</protein>
<accession>A0A0F7SBD8</accession>
<gene>
    <name evidence="3" type="primary">SSCI50100.1</name>
</gene>
<dbReference type="InterPro" id="IPR021842">
    <property type="entry name" value="DUF3435"/>
</dbReference>
<reference evidence="4" key="1">
    <citation type="submission" date="2014-06" db="EMBL/GenBank/DDBJ databases">
        <authorList>
            <person name="Berkman P.J."/>
        </authorList>
    </citation>
    <scope>NUCLEOTIDE SEQUENCE [LARGE SCALE GENOMIC DNA]</scope>
</reference>
<feature type="coiled-coil region" evidence="1">
    <location>
        <begin position="193"/>
        <end position="232"/>
    </location>
</feature>
<evidence type="ECO:0000256" key="1">
    <source>
        <dbReference type="SAM" id="Coils"/>
    </source>
</evidence>
<name>A0A0F7SBD8_9BASI</name>